<dbReference type="Proteomes" id="UP000621510">
    <property type="component" value="Unassembled WGS sequence"/>
</dbReference>
<organism evidence="1 2">
    <name type="scientific">Streptomyces endocoffeicus</name>
    <dbReference type="NCBI Taxonomy" id="2898945"/>
    <lineage>
        <taxon>Bacteria</taxon>
        <taxon>Bacillati</taxon>
        <taxon>Actinomycetota</taxon>
        <taxon>Actinomycetes</taxon>
        <taxon>Kitasatosporales</taxon>
        <taxon>Streptomycetaceae</taxon>
        <taxon>Streptomyces</taxon>
    </lineage>
</organism>
<comment type="caution">
    <text evidence="1">The sequence shown here is derived from an EMBL/GenBank/DDBJ whole genome shotgun (WGS) entry which is preliminary data.</text>
</comment>
<keyword evidence="1" id="KW-0645">Protease</keyword>
<keyword evidence="1" id="KW-0482">Metalloprotease</keyword>
<evidence type="ECO:0000313" key="1">
    <source>
        <dbReference type="EMBL" id="MBL1115282.1"/>
    </source>
</evidence>
<name>A0ABS1PTQ0_9ACTN</name>
<gene>
    <name evidence="1" type="ORF">JK364_23205</name>
</gene>
<evidence type="ECO:0000313" key="2">
    <source>
        <dbReference type="Proteomes" id="UP000621510"/>
    </source>
</evidence>
<keyword evidence="2" id="KW-1185">Reference proteome</keyword>
<accession>A0ABS1PTQ0</accession>
<reference evidence="1 2" key="1">
    <citation type="submission" date="2021-01" db="EMBL/GenBank/DDBJ databases">
        <title>WGS of actinomycetes isolated from Thailand.</title>
        <authorList>
            <person name="Thawai C."/>
        </authorList>
    </citation>
    <scope>NUCLEOTIDE SEQUENCE [LARGE SCALE GENOMIC DNA]</scope>
    <source>
        <strain evidence="1 2">CA3R110</strain>
    </source>
</reference>
<dbReference type="GO" id="GO:0008237">
    <property type="term" value="F:metallopeptidase activity"/>
    <property type="evidence" value="ECO:0007669"/>
    <property type="project" value="UniProtKB-KW"/>
</dbReference>
<dbReference type="InterPro" id="IPR018766">
    <property type="entry name" value="Zinicin_2"/>
</dbReference>
<keyword evidence="1" id="KW-0378">Hydrolase</keyword>
<dbReference type="RefSeq" id="WP_201853077.1">
    <property type="nucleotide sequence ID" value="NZ_JAERRG010000009.1"/>
</dbReference>
<sequence length="269" mass="29817">MTAIDVRDETGNHAALTEQIHEVITHAAPLVEQVTGLRLPSTVTYRIMDMKSWGQALGGYYGRLARRDTAGMTLTPLEQRKVDSYSSAGATTARVTGTLDDSLTVTDSIGRPQTLIVPEALHHQGVLAVPEALSERVVRALAQQAQLTEATVLPPRIWPLEGAWWSRLASLVFGHANWVGHEVTPHLPGKPTTGLRLPRSTRYRVQSLFAHLLDPGISKRELQAERFIAHVLTHSNLGLFNRVWTDAEWVPTLDEFAQPHTWLRRIDGG</sequence>
<proteinExistence type="predicted"/>
<protein>
    <submittedName>
        <fullName evidence="1">Zinc-dependent metalloprotease</fullName>
    </submittedName>
</protein>
<dbReference type="EMBL" id="JAERRG010000009">
    <property type="protein sequence ID" value="MBL1115282.1"/>
    <property type="molecule type" value="Genomic_DNA"/>
</dbReference>
<dbReference type="Pfam" id="PF10103">
    <property type="entry name" value="Zincin_2"/>
    <property type="match status" value="1"/>
</dbReference>
<dbReference type="SUPFAM" id="SSF55486">
    <property type="entry name" value="Metalloproteases ('zincins'), catalytic domain"/>
    <property type="match status" value="1"/>
</dbReference>